<dbReference type="InterPro" id="IPR009875">
    <property type="entry name" value="PilZ_domain"/>
</dbReference>
<dbReference type="AlphaFoldDB" id="A0A9D7FLZ2"/>
<organism evidence="2 3">
    <name type="scientific">Candidatus Propionivibrio dominans</name>
    <dbReference type="NCBI Taxonomy" id="2954373"/>
    <lineage>
        <taxon>Bacteria</taxon>
        <taxon>Pseudomonadati</taxon>
        <taxon>Pseudomonadota</taxon>
        <taxon>Betaproteobacteria</taxon>
        <taxon>Rhodocyclales</taxon>
        <taxon>Rhodocyclaceae</taxon>
        <taxon>Propionivibrio</taxon>
    </lineage>
</organism>
<dbReference type="Proteomes" id="UP000886602">
    <property type="component" value="Unassembled WGS sequence"/>
</dbReference>
<gene>
    <name evidence="2" type="ORF">IPJ48_14995</name>
</gene>
<evidence type="ECO:0000259" key="1">
    <source>
        <dbReference type="Pfam" id="PF07238"/>
    </source>
</evidence>
<feature type="domain" description="PilZ" evidence="1">
    <location>
        <begin position="3"/>
        <end position="87"/>
    </location>
</feature>
<dbReference type="Pfam" id="PF07238">
    <property type="entry name" value="PilZ"/>
    <property type="match status" value="1"/>
</dbReference>
<comment type="caution">
    <text evidence="2">The sequence shown here is derived from an EMBL/GenBank/DDBJ whole genome shotgun (WGS) entry which is preliminary data.</text>
</comment>
<dbReference type="Gene3D" id="2.40.10.220">
    <property type="entry name" value="predicted glycosyltransferase like domains"/>
    <property type="match status" value="1"/>
</dbReference>
<dbReference type="InterPro" id="IPR036513">
    <property type="entry name" value="STAS_dom_sf"/>
</dbReference>
<sequence length="186" mass="20321">MKEQRRHQRIRFNSQPPMRIGQFGFAGKGQLENLSLVGMMLRTELPLKVGKAFGSEFVVFDSPLIDLSAVVVSRIGDLYGARFQAGPISEWLIQEAIDNALNLGKASVLSINDLQGRKVMRIAGGLNAGLRNDFMHSLTKMGVDEMDLSGVTEIDSAGIELCRIAVDQHRVGIVRPSPCVRAVMAA</sequence>
<reference evidence="2" key="1">
    <citation type="submission" date="2020-10" db="EMBL/GenBank/DDBJ databases">
        <title>Connecting structure to function with the recovery of over 1000 high-quality activated sludge metagenome-assembled genomes encoding full-length rRNA genes using long-read sequencing.</title>
        <authorList>
            <person name="Singleton C.M."/>
            <person name="Petriglieri F."/>
            <person name="Kristensen J.M."/>
            <person name="Kirkegaard R.H."/>
            <person name="Michaelsen T.Y."/>
            <person name="Andersen M.H."/>
            <person name="Karst S.M."/>
            <person name="Dueholm M.S."/>
            <person name="Nielsen P.H."/>
            <person name="Albertsen M."/>
        </authorList>
    </citation>
    <scope>NUCLEOTIDE SEQUENCE</scope>
    <source>
        <strain evidence="2">EsbW_18-Q3-R4-48_MAXAC.044</strain>
    </source>
</reference>
<evidence type="ECO:0000313" key="2">
    <source>
        <dbReference type="EMBL" id="MBK7424271.1"/>
    </source>
</evidence>
<dbReference type="SUPFAM" id="SSF141371">
    <property type="entry name" value="PilZ domain-like"/>
    <property type="match status" value="1"/>
</dbReference>
<dbReference type="SUPFAM" id="SSF52091">
    <property type="entry name" value="SpoIIaa-like"/>
    <property type="match status" value="1"/>
</dbReference>
<name>A0A9D7FLZ2_9RHOO</name>
<accession>A0A9D7FLZ2</accession>
<protein>
    <submittedName>
        <fullName evidence="2">PilZ domain-containing protein</fullName>
    </submittedName>
</protein>
<proteinExistence type="predicted"/>
<evidence type="ECO:0000313" key="3">
    <source>
        <dbReference type="Proteomes" id="UP000886602"/>
    </source>
</evidence>
<dbReference type="EMBL" id="JADJNC010000026">
    <property type="protein sequence ID" value="MBK7424271.1"/>
    <property type="molecule type" value="Genomic_DNA"/>
</dbReference>
<dbReference type="GO" id="GO:0035438">
    <property type="term" value="F:cyclic-di-GMP binding"/>
    <property type="evidence" value="ECO:0007669"/>
    <property type="project" value="InterPro"/>
</dbReference>